<organism evidence="1 2">
    <name type="scientific">Gallibacterium genomosp. 2</name>
    <dbReference type="NCBI Taxonomy" id="155517"/>
    <lineage>
        <taxon>Bacteria</taxon>
        <taxon>Pseudomonadati</taxon>
        <taxon>Pseudomonadota</taxon>
        <taxon>Gammaproteobacteria</taxon>
        <taxon>Pasteurellales</taxon>
        <taxon>Pasteurellaceae</taxon>
        <taxon>Gallibacterium</taxon>
    </lineage>
</organism>
<dbReference type="Proteomes" id="UP000030418">
    <property type="component" value="Unassembled WGS sequence"/>
</dbReference>
<accession>A0A0A2XXP7</accession>
<keyword evidence="2" id="KW-1185">Reference proteome</keyword>
<proteinExistence type="predicted"/>
<dbReference type="AlphaFoldDB" id="A0A0A2XXP7"/>
<comment type="caution">
    <text evidence="1">The sequence shown here is derived from an EMBL/GenBank/DDBJ whole genome shotgun (WGS) entry which is preliminary data.</text>
</comment>
<dbReference type="EMBL" id="JPXY01000058">
    <property type="protein sequence ID" value="KGQ30054.1"/>
    <property type="molecule type" value="Genomic_DNA"/>
</dbReference>
<name>A0A0A2XXP7_9PAST</name>
<sequence length="111" mass="13352">MFSQFNDLFHPYLEEWNKILAFYDDCVTETDVMQRSKKSSSNSIFDIYLNIIIERIIKHFCDQLDIEVKDAYFYFYLNGCDSQFYINGILIDSYNTYQNVLTMFQKIINES</sequence>
<evidence type="ECO:0000313" key="2">
    <source>
        <dbReference type="Proteomes" id="UP000030418"/>
    </source>
</evidence>
<evidence type="ECO:0000313" key="1">
    <source>
        <dbReference type="EMBL" id="KGQ30054.1"/>
    </source>
</evidence>
<dbReference type="RefSeq" id="WP_039136940.1">
    <property type="nucleotide sequence ID" value="NZ_JPXY01000058.1"/>
</dbReference>
<gene>
    <name evidence="1" type="ORF">P375_11065</name>
</gene>
<protein>
    <submittedName>
        <fullName evidence="1">Uncharacterized protein</fullName>
    </submittedName>
</protein>
<reference evidence="1 2" key="1">
    <citation type="submission" date="2014-08" db="EMBL/GenBank/DDBJ databases">
        <title>Chaperone-usher fimbriae in a diverse selection of Gallibacterium genomes.</title>
        <authorList>
            <person name="Kudirkiene E."/>
            <person name="Bager R.J."/>
            <person name="Johnson T.J."/>
            <person name="Bojesen A.M."/>
        </authorList>
    </citation>
    <scope>NUCLEOTIDE SEQUENCE [LARGE SCALE GENOMIC DNA]</scope>
    <source>
        <strain evidence="1 2">CCM5976</strain>
    </source>
</reference>